<dbReference type="AlphaFoldDB" id="A0A7R7XE68"/>
<feature type="compositionally biased region" description="Polar residues" evidence="1">
    <location>
        <begin position="207"/>
        <end position="221"/>
    </location>
</feature>
<dbReference type="Proteomes" id="UP000654913">
    <property type="component" value="Chromosome 2"/>
</dbReference>
<feature type="region of interest" description="Disordered" evidence="1">
    <location>
        <begin position="356"/>
        <end position="391"/>
    </location>
</feature>
<proteinExistence type="predicted"/>
<sequence>MFTSFENPFETLLSFGACLGILVAMDSDDLGSYPVLVGVAPDTEPDVTFEHQESVDTTEDMFSDIEDSHETGRSFYRPLAMNPVVPDPRQAVYQEHCYHSTVTRQWRINPYETCNKCGRIPFLRWFYLCTEDTSGYTGPIDQTGSLLSEWITEAILEGEYTDAQRDKLIEQKLGVLEMCEKEKNMDMSDPQFSPSQGAEFQPGYHSPTHQGRVTAETGPSFTQPQAYAGPIRCQFRACHHCEHKLQERAWLSLNAICDDPNATPLNDWDFWKTPMSDASIVRNLGLRPPKPPPVPPHLSQYGYSVSQRRRMRRCYRQYIPGYESSLIVALMSNLSTIWEVNEEMESRMADVRIEASHELGNEPLDPFAASNDTERGGLVSGDGDEEDSNSD</sequence>
<name>A0A7R7XE68_9EURO</name>
<evidence type="ECO:0000313" key="3">
    <source>
        <dbReference type="Proteomes" id="UP000654913"/>
    </source>
</evidence>
<feature type="region of interest" description="Disordered" evidence="1">
    <location>
        <begin position="187"/>
        <end position="221"/>
    </location>
</feature>
<dbReference type="GeneID" id="64969791"/>
<organism evidence="2 3">
    <name type="scientific">Aspergillus puulaauensis</name>
    <dbReference type="NCBI Taxonomy" id="1220207"/>
    <lineage>
        <taxon>Eukaryota</taxon>
        <taxon>Fungi</taxon>
        <taxon>Dikarya</taxon>
        <taxon>Ascomycota</taxon>
        <taxon>Pezizomycotina</taxon>
        <taxon>Eurotiomycetes</taxon>
        <taxon>Eurotiomycetidae</taxon>
        <taxon>Eurotiales</taxon>
        <taxon>Aspergillaceae</taxon>
        <taxon>Aspergillus</taxon>
    </lineage>
</organism>
<reference evidence="2" key="2">
    <citation type="submission" date="2021-02" db="EMBL/GenBank/DDBJ databases">
        <title>Aspergillus puulaauensis MK2 genome sequence.</title>
        <authorList>
            <person name="Futagami T."/>
            <person name="Mori K."/>
            <person name="Kadooka C."/>
            <person name="Tanaka T."/>
        </authorList>
    </citation>
    <scope>NUCLEOTIDE SEQUENCE</scope>
    <source>
        <strain evidence="2">MK2</strain>
    </source>
</reference>
<keyword evidence="3" id="KW-1185">Reference proteome</keyword>
<feature type="compositionally biased region" description="Acidic residues" evidence="1">
    <location>
        <begin position="382"/>
        <end position="391"/>
    </location>
</feature>
<evidence type="ECO:0000313" key="2">
    <source>
        <dbReference type="EMBL" id="BCS19786.1"/>
    </source>
</evidence>
<dbReference type="RefSeq" id="XP_041551980.1">
    <property type="nucleotide sequence ID" value="XM_041698835.1"/>
</dbReference>
<reference evidence="2" key="1">
    <citation type="submission" date="2021-01" db="EMBL/GenBank/DDBJ databases">
        <authorList>
            <consortium name="Aspergillus puulaauensis MK2 genome sequencing consortium"/>
            <person name="Kazuki M."/>
            <person name="Futagami T."/>
        </authorList>
    </citation>
    <scope>NUCLEOTIDE SEQUENCE</scope>
    <source>
        <strain evidence="2">MK2</strain>
    </source>
</reference>
<evidence type="ECO:0000256" key="1">
    <source>
        <dbReference type="SAM" id="MobiDB-lite"/>
    </source>
</evidence>
<gene>
    <name evidence="2" type="ORF">APUU_20218A</name>
</gene>
<dbReference type="EMBL" id="AP024444">
    <property type="protein sequence ID" value="BCS19786.1"/>
    <property type="molecule type" value="Genomic_DNA"/>
</dbReference>
<dbReference type="OrthoDB" id="4776522at2759"/>
<accession>A0A7R7XE68</accession>
<protein>
    <submittedName>
        <fullName evidence="2">Uncharacterized protein</fullName>
    </submittedName>
</protein>
<dbReference type="KEGG" id="apuu:APUU_20218A"/>